<accession>A0A821V754</accession>
<comment type="caution">
    <text evidence="2">The sequence shown here is derived from an EMBL/GenBank/DDBJ whole genome shotgun (WGS) entry which is preliminary data.</text>
</comment>
<feature type="compositionally biased region" description="Polar residues" evidence="1">
    <location>
        <begin position="273"/>
        <end position="283"/>
    </location>
</feature>
<protein>
    <submittedName>
        <fullName evidence="2">Uncharacterized protein</fullName>
    </submittedName>
</protein>
<evidence type="ECO:0000256" key="1">
    <source>
        <dbReference type="SAM" id="MobiDB-lite"/>
    </source>
</evidence>
<name>A0A821V754_9NEOP</name>
<dbReference type="OrthoDB" id="10018191at2759"/>
<evidence type="ECO:0000313" key="3">
    <source>
        <dbReference type="Proteomes" id="UP000663880"/>
    </source>
</evidence>
<sequence>MNTLNPKLIVRCIGCLCEESVSTFKLKSEPLRVAFQEDCLKLCYICKKLACNADLFVRTVQTNQLMLQSLPNGPDITDLKIESHPILQLQTKIIDLHSHKIDELTPRIEQTSDIRVKLEKNDERDDEVCDEIQDGSDNNAEFDLQLVKQEDVELSFLDKDETIDKCKKKVLKRKISTEQTSYIGVKLEKNDERDDEVCDDIQDESDNNAECDLLLVKQEDVEQSFLDKDETIEKCKKKVLKRKTSTEQTSNIGVKLEKNDERDDQVCDEIQDGSDNNAVMQNI</sequence>
<proteinExistence type="predicted"/>
<dbReference type="AlphaFoldDB" id="A0A821V754"/>
<dbReference type="Proteomes" id="UP000663880">
    <property type="component" value="Unassembled WGS sequence"/>
</dbReference>
<dbReference type="EMBL" id="CAJOBZ010000038">
    <property type="protein sequence ID" value="CAF4901888.1"/>
    <property type="molecule type" value="Genomic_DNA"/>
</dbReference>
<feature type="region of interest" description="Disordered" evidence="1">
    <location>
        <begin position="244"/>
        <end position="283"/>
    </location>
</feature>
<feature type="compositionally biased region" description="Basic and acidic residues" evidence="1">
    <location>
        <begin position="255"/>
        <end position="265"/>
    </location>
</feature>
<evidence type="ECO:0000313" key="2">
    <source>
        <dbReference type="EMBL" id="CAF4901888.1"/>
    </source>
</evidence>
<reference evidence="2" key="1">
    <citation type="submission" date="2021-02" db="EMBL/GenBank/DDBJ databases">
        <authorList>
            <person name="Steward A R."/>
        </authorList>
    </citation>
    <scope>NUCLEOTIDE SEQUENCE</scope>
</reference>
<gene>
    <name evidence="2" type="ORF">PMACD_LOCUS11366</name>
</gene>
<organism evidence="2 3">
    <name type="scientific">Pieris macdunnoughi</name>
    <dbReference type="NCBI Taxonomy" id="345717"/>
    <lineage>
        <taxon>Eukaryota</taxon>
        <taxon>Metazoa</taxon>
        <taxon>Ecdysozoa</taxon>
        <taxon>Arthropoda</taxon>
        <taxon>Hexapoda</taxon>
        <taxon>Insecta</taxon>
        <taxon>Pterygota</taxon>
        <taxon>Neoptera</taxon>
        <taxon>Endopterygota</taxon>
        <taxon>Lepidoptera</taxon>
        <taxon>Glossata</taxon>
        <taxon>Ditrysia</taxon>
        <taxon>Papilionoidea</taxon>
        <taxon>Pieridae</taxon>
        <taxon>Pierinae</taxon>
        <taxon>Pieris</taxon>
    </lineage>
</organism>
<keyword evidence="3" id="KW-1185">Reference proteome</keyword>